<dbReference type="RefSeq" id="XP_013890777.1">
    <property type="nucleotide sequence ID" value="XM_014035323.1"/>
</dbReference>
<dbReference type="AlphaFoldDB" id="A0A0D2IUY2"/>
<name>A0A0D2IUY2_9CHLO</name>
<comment type="subcellular location">
    <subcellularLocation>
        <location evidence="1">Endomembrane system</location>
        <topology evidence="1">Multi-pass membrane protein</topology>
    </subcellularLocation>
</comment>
<keyword evidence="7" id="KW-1185">Reference proteome</keyword>
<dbReference type="InterPro" id="IPR042267">
    <property type="entry name" value="VTC_sf"/>
</dbReference>
<dbReference type="KEGG" id="mng:MNEG_16206"/>
<dbReference type="GO" id="GO:0012505">
    <property type="term" value="C:endomembrane system"/>
    <property type="evidence" value="ECO:0007669"/>
    <property type="project" value="UniProtKB-SubCell"/>
</dbReference>
<dbReference type="InterPro" id="IPR051572">
    <property type="entry name" value="VTC_Complex_Subunit"/>
</dbReference>
<dbReference type="STRING" id="145388.A0A0D2IUY2"/>
<protein>
    <submittedName>
        <fullName evidence="6">Vacuolar transporter chaperone 4</fullName>
    </submittedName>
</protein>
<reference evidence="6 7" key="1">
    <citation type="journal article" date="2013" name="BMC Genomics">
        <title>Reconstruction of the lipid metabolism for the microalga Monoraphidium neglectum from its genome sequence reveals characteristics suitable for biofuel production.</title>
        <authorList>
            <person name="Bogen C."/>
            <person name="Al-Dilaimi A."/>
            <person name="Albersmeier A."/>
            <person name="Wichmann J."/>
            <person name="Grundmann M."/>
            <person name="Rupp O."/>
            <person name="Lauersen K.J."/>
            <person name="Blifernez-Klassen O."/>
            <person name="Kalinowski J."/>
            <person name="Goesmann A."/>
            <person name="Mussgnug J.H."/>
            <person name="Kruse O."/>
        </authorList>
    </citation>
    <scope>NUCLEOTIDE SEQUENCE [LARGE SCALE GENOMIC DNA]</scope>
    <source>
        <strain evidence="6 7">SAG 48.87</strain>
    </source>
</reference>
<evidence type="ECO:0000256" key="3">
    <source>
        <dbReference type="ARBA" id="ARBA00022989"/>
    </source>
</evidence>
<evidence type="ECO:0000259" key="5">
    <source>
        <dbReference type="Pfam" id="PF09359"/>
    </source>
</evidence>
<accession>A0A0D2IUY2</accession>
<organism evidence="6 7">
    <name type="scientific">Monoraphidium neglectum</name>
    <dbReference type="NCBI Taxonomy" id="145388"/>
    <lineage>
        <taxon>Eukaryota</taxon>
        <taxon>Viridiplantae</taxon>
        <taxon>Chlorophyta</taxon>
        <taxon>core chlorophytes</taxon>
        <taxon>Chlorophyceae</taxon>
        <taxon>CS clade</taxon>
        <taxon>Sphaeropleales</taxon>
        <taxon>Selenastraceae</taxon>
        <taxon>Monoraphidium</taxon>
    </lineage>
</organism>
<evidence type="ECO:0000313" key="6">
    <source>
        <dbReference type="EMBL" id="KIY91757.1"/>
    </source>
</evidence>
<dbReference type="GO" id="GO:0006799">
    <property type="term" value="P:polyphosphate biosynthetic process"/>
    <property type="evidence" value="ECO:0007669"/>
    <property type="project" value="UniProtKB-ARBA"/>
</dbReference>
<dbReference type="Pfam" id="PF09359">
    <property type="entry name" value="VTC"/>
    <property type="match status" value="1"/>
</dbReference>
<dbReference type="Proteomes" id="UP000054498">
    <property type="component" value="Unassembled WGS sequence"/>
</dbReference>
<dbReference type="PANTHER" id="PTHR46140">
    <property type="entry name" value="VACUOLAR TRANSPORTER CHAPERONE 1-RELATED"/>
    <property type="match status" value="1"/>
</dbReference>
<dbReference type="Gene3D" id="3.20.100.30">
    <property type="entry name" value="VTC, catalytic tunnel domain"/>
    <property type="match status" value="1"/>
</dbReference>
<dbReference type="GeneID" id="25733943"/>
<keyword evidence="4" id="KW-0472">Membrane</keyword>
<dbReference type="PANTHER" id="PTHR46140:SF1">
    <property type="entry name" value="VACUOLAR TRANSPORTER CHAPERONE COMPLEX SUBUNIT 4-RELATED"/>
    <property type="match status" value="1"/>
</dbReference>
<proteinExistence type="predicted"/>
<keyword evidence="3" id="KW-1133">Transmembrane helix</keyword>
<evidence type="ECO:0000313" key="7">
    <source>
        <dbReference type="Proteomes" id="UP000054498"/>
    </source>
</evidence>
<evidence type="ECO:0000256" key="1">
    <source>
        <dbReference type="ARBA" id="ARBA00004127"/>
    </source>
</evidence>
<gene>
    <name evidence="6" type="ORF">MNEG_16206</name>
</gene>
<dbReference type="InterPro" id="IPR018966">
    <property type="entry name" value="VTC_domain"/>
</dbReference>
<evidence type="ECO:0000256" key="4">
    <source>
        <dbReference type="ARBA" id="ARBA00023136"/>
    </source>
</evidence>
<keyword evidence="2" id="KW-0812">Transmembrane</keyword>
<dbReference type="OrthoDB" id="6493944at2759"/>
<dbReference type="EMBL" id="KK106319">
    <property type="protein sequence ID" value="KIY91757.1"/>
    <property type="molecule type" value="Genomic_DNA"/>
</dbReference>
<evidence type="ECO:0000256" key="2">
    <source>
        <dbReference type="ARBA" id="ARBA00022692"/>
    </source>
</evidence>
<sequence length="167" mass="19580">MLRSDAQLINSVYFDNENLELYHGRLDKKPGAIAVRIRWYGSGEPRKVFVERKTHRESWKGEESVKERFTLDASQVVPFLEMEYDWPKAEADLRAAGKSDDEISKFQVLFNECRNQIDSKQLRPFIRTQYMRTAFQIPFDSTVRVSMDTNMCMIKENPEDGPSCTWV</sequence>
<feature type="domain" description="VTC" evidence="5">
    <location>
        <begin position="5"/>
        <end position="156"/>
    </location>
</feature>